<reference evidence="2" key="1">
    <citation type="journal article" date="2022" name="bioRxiv">
        <title>Sequencing and chromosome-scale assembly of the giantPleurodeles waltlgenome.</title>
        <authorList>
            <person name="Brown T."/>
            <person name="Elewa A."/>
            <person name="Iarovenko S."/>
            <person name="Subramanian E."/>
            <person name="Araus A.J."/>
            <person name="Petzold A."/>
            <person name="Susuki M."/>
            <person name="Suzuki K.-i.T."/>
            <person name="Hayashi T."/>
            <person name="Toyoda A."/>
            <person name="Oliveira C."/>
            <person name="Osipova E."/>
            <person name="Leigh N.D."/>
            <person name="Simon A."/>
            <person name="Yun M.H."/>
        </authorList>
    </citation>
    <scope>NUCLEOTIDE SEQUENCE</scope>
    <source>
        <strain evidence="2">20211129_DDA</strain>
        <tissue evidence="2">Liver</tissue>
    </source>
</reference>
<name>A0AAV7VK15_PLEWA</name>
<dbReference type="EMBL" id="JANPWB010000003">
    <property type="protein sequence ID" value="KAJ1200535.1"/>
    <property type="molecule type" value="Genomic_DNA"/>
</dbReference>
<feature type="region of interest" description="Disordered" evidence="1">
    <location>
        <begin position="1"/>
        <end position="20"/>
    </location>
</feature>
<gene>
    <name evidence="2" type="ORF">NDU88_004358</name>
</gene>
<sequence>MEHYTTLAPLPQHQTRVGGPKDELDTLAAVEEPLHAELLAAIQGSKEAREGKVETMFVEVNLLRADLQKISDKVKVAEGSIVEL</sequence>
<evidence type="ECO:0000313" key="3">
    <source>
        <dbReference type="Proteomes" id="UP001066276"/>
    </source>
</evidence>
<dbReference type="Proteomes" id="UP001066276">
    <property type="component" value="Chromosome 2_1"/>
</dbReference>
<comment type="caution">
    <text evidence="2">The sequence shown here is derived from an EMBL/GenBank/DDBJ whole genome shotgun (WGS) entry which is preliminary data.</text>
</comment>
<protein>
    <submittedName>
        <fullName evidence="2">Uncharacterized protein</fullName>
    </submittedName>
</protein>
<evidence type="ECO:0000313" key="2">
    <source>
        <dbReference type="EMBL" id="KAJ1200535.1"/>
    </source>
</evidence>
<accession>A0AAV7VK15</accession>
<proteinExistence type="predicted"/>
<keyword evidence="3" id="KW-1185">Reference proteome</keyword>
<organism evidence="2 3">
    <name type="scientific">Pleurodeles waltl</name>
    <name type="common">Iberian ribbed newt</name>
    <dbReference type="NCBI Taxonomy" id="8319"/>
    <lineage>
        <taxon>Eukaryota</taxon>
        <taxon>Metazoa</taxon>
        <taxon>Chordata</taxon>
        <taxon>Craniata</taxon>
        <taxon>Vertebrata</taxon>
        <taxon>Euteleostomi</taxon>
        <taxon>Amphibia</taxon>
        <taxon>Batrachia</taxon>
        <taxon>Caudata</taxon>
        <taxon>Salamandroidea</taxon>
        <taxon>Salamandridae</taxon>
        <taxon>Pleurodelinae</taxon>
        <taxon>Pleurodeles</taxon>
    </lineage>
</organism>
<dbReference type="AlphaFoldDB" id="A0AAV7VK15"/>
<evidence type="ECO:0000256" key="1">
    <source>
        <dbReference type="SAM" id="MobiDB-lite"/>
    </source>
</evidence>